<keyword evidence="5" id="KW-0479">Metal-binding</keyword>
<evidence type="ECO:0000259" key="9">
    <source>
        <dbReference type="Pfam" id="PF13359"/>
    </source>
</evidence>
<accession>A0AAV2GVL1</accession>
<evidence type="ECO:0000256" key="5">
    <source>
        <dbReference type="ARBA" id="ARBA00022723"/>
    </source>
</evidence>
<dbReference type="PANTHER" id="PTHR22930:SF242">
    <property type="entry name" value="LOW PROTEIN: NUCLEASE-LIKE PROTEIN"/>
    <property type="match status" value="1"/>
</dbReference>
<evidence type="ECO:0000256" key="7">
    <source>
        <dbReference type="ARBA" id="ARBA00023242"/>
    </source>
</evidence>
<dbReference type="GO" id="GO:0005634">
    <property type="term" value="C:nucleus"/>
    <property type="evidence" value="ECO:0007669"/>
    <property type="project" value="UniProtKB-SubCell"/>
</dbReference>
<reference evidence="10 11" key="1">
    <citation type="submission" date="2024-04" db="EMBL/GenBank/DDBJ databases">
        <authorList>
            <person name="Fracassetti M."/>
        </authorList>
    </citation>
    <scope>NUCLEOTIDE SEQUENCE [LARGE SCALE GENOMIC DNA]</scope>
</reference>
<evidence type="ECO:0000256" key="2">
    <source>
        <dbReference type="ARBA" id="ARBA00004123"/>
    </source>
</evidence>
<dbReference type="EMBL" id="OZ034822">
    <property type="protein sequence ID" value="CAL1414825.1"/>
    <property type="molecule type" value="Genomic_DNA"/>
</dbReference>
<dbReference type="GO" id="GO:0046872">
    <property type="term" value="F:metal ion binding"/>
    <property type="evidence" value="ECO:0007669"/>
    <property type="project" value="UniProtKB-KW"/>
</dbReference>
<evidence type="ECO:0000256" key="6">
    <source>
        <dbReference type="ARBA" id="ARBA00022801"/>
    </source>
</evidence>
<evidence type="ECO:0000256" key="8">
    <source>
        <dbReference type="SAM" id="MobiDB-lite"/>
    </source>
</evidence>
<keyword evidence="11" id="KW-1185">Reference proteome</keyword>
<dbReference type="InterPro" id="IPR027806">
    <property type="entry name" value="HARBI1_dom"/>
</dbReference>
<comment type="similarity">
    <text evidence="3">Belongs to the HARBI1 family.</text>
</comment>
<comment type="subcellular location">
    <subcellularLocation>
        <location evidence="2">Nucleus</location>
    </subcellularLocation>
</comment>
<gene>
    <name evidence="10" type="ORF">LTRI10_LOCUS53960</name>
</gene>
<dbReference type="GO" id="GO:0004518">
    <property type="term" value="F:nuclease activity"/>
    <property type="evidence" value="ECO:0007669"/>
    <property type="project" value="UniProtKB-KW"/>
</dbReference>
<keyword evidence="4" id="KW-0540">Nuclease</keyword>
<organism evidence="10 11">
    <name type="scientific">Linum trigynum</name>
    <dbReference type="NCBI Taxonomy" id="586398"/>
    <lineage>
        <taxon>Eukaryota</taxon>
        <taxon>Viridiplantae</taxon>
        <taxon>Streptophyta</taxon>
        <taxon>Embryophyta</taxon>
        <taxon>Tracheophyta</taxon>
        <taxon>Spermatophyta</taxon>
        <taxon>Magnoliopsida</taxon>
        <taxon>eudicotyledons</taxon>
        <taxon>Gunneridae</taxon>
        <taxon>Pentapetalae</taxon>
        <taxon>rosids</taxon>
        <taxon>fabids</taxon>
        <taxon>Malpighiales</taxon>
        <taxon>Linaceae</taxon>
        <taxon>Linum</taxon>
    </lineage>
</organism>
<evidence type="ECO:0000313" key="11">
    <source>
        <dbReference type="Proteomes" id="UP001497516"/>
    </source>
</evidence>
<keyword evidence="6" id="KW-0378">Hydrolase</keyword>
<dbReference type="PANTHER" id="PTHR22930">
    <property type="match status" value="1"/>
</dbReference>
<dbReference type="Proteomes" id="UP001497516">
    <property type="component" value="Chromosome 9"/>
</dbReference>
<dbReference type="AlphaFoldDB" id="A0AAV2GVL1"/>
<sequence>MDAVVDDGSQALFQFQSPNTPPPAASSAIATTTPARSNSLGKPKTQASKRNRKPPPRILPILSVAAIAGQGFISGNGTRMLPSQIVDFQRQLDSLNLPVQIPSSIPPQMPSSFGEESIYDRLIAFGAAGAEFDSRWFQYFRMSNPTFRKLLELLAPSIASRLPQSILPDVALAAALYRLAHGAPYATVARWFGLDSPEAARLAFFVVCQTVCENMSMFVEFWKEVELTQMGFRWVSLPNCCGVLGFQRFGFENKELGTSGSFLVQALVDTDGRFLDISTGWPGTMSPESILRESKFFASVQQSDELRTVPAYDPGNGVLFRPYIIGDPSLPLLPWLLTPFIAIDDEVTNLGEKEFNAQHSRGMALHSTAFARLRARWQLLRMKWRDDEVEFLPFVIVMACVLHNFLINAKEPFPEECQELGASQQREQFPVYKGVVDERARWIRDKLAHHLGRACFGRMQVASFER</sequence>
<protein>
    <recommendedName>
        <fullName evidence="9">DDE Tnp4 domain-containing protein</fullName>
    </recommendedName>
</protein>
<feature type="compositionally biased region" description="Low complexity" evidence="8">
    <location>
        <begin position="25"/>
        <end position="37"/>
    </location>
</feature>
<proteinExistence type="inferred from homology"/>
<name>A0AAV2GVL1_9ROSI</name>
<evidence type="ECO:0000256" key="1">
    <source>
        <dbReference type="ARBA" id="ARBA00001968"/>
    </source>
</evidence>
<dbReference type="Pfam" id="PF13359">
    <property type="entry name" value="DDE_Tnp_4"/>
    <property type="match status" value="1"/>
</dbReference>
<feature type="region of interest" description="Disordered" evidence="8">
    <location>
        <begin position="1"/>
        <end position="56"/>
    </location>
</feature>
<comment type="cofactor">
    <cofactor evidence="1">
        <name>a divalent metal cation</name>
        <dbReference type="ChEBI" id="CHEBI:60240"/>
    </cofactor>
</comment>
<keyword evidence="7" id="KW-0539">Nucleus</keyword>
<dbReference type="GO" id="GO:0016787">
    <property type="term" value="F:hydrolase activity"/>
    <property type="evidence" value="ECO:0007669"/>
    <property type="project" value="UniProtKB-KW"/>
</dbReference>
<evidence type="ECO:0000313" key="10">
    <source>
        <dbReference type="EMBL" id="CAL1414825.1"/>
    </source>
</evidence>
<evidence type="ECO:0000256" key="3">
    <source>
        <dbReference type="ARBA" id="ARBA00006958"/>
    </source>
</evidence>
<dbReference type="InterPro" id="IPR045249">
    <property type="entry name" value="HARBI1-like"/>
</dbReference>
<feature type="domain" description="DDE Tnp4" evidence="9">
    <location>
        <begin position="261"/>
        <end position="404"/>
    </location>
</feature>
<evidence type="ECO:0000256" key="4">
    <source>
        <dbReference type="ARBA" id="ARBA00022722"/>
    </source>
</evidence>